<keyword evidence="4" id="KW-1185">Reference proteome</keyword>
<gene>
    <name evidence="3" type="ORF">GT003_27630</name>
</gene>
<dbReference type="SUPFAM" id="SSF55729">
    <property type="entry name" value="Acyl-CoA N-acyltransferases (Nat)"/>
    <property type="match status" value="1"/>
</dbReference>
<organism evidence="3 4">
    <name type="scientific">Paenibacillus sacheonensis</name>
    <dbReference type="NCBI Taxonomy" id="742054"/>
    <lineage>
        <taxon>Bacteria</taxon>
        <taxon>Bacillati</taxon>
        <taxon>Bacillota</taxon>
        <taxon>Bacilli</taxon>
        <taxon>Bacillales</taxon>
        <taxon>Paenibacillaceae</taxon>
        <taxon>Paenibacillus</taxon>
    </lineage>
</organism>
<dbReference type="InterPro" id="IPR050769">
    <property type="entry name" value="NAT_camello-type"/>
</dbReference>
<dbReference type="PANTHER" id="PTHR13947:SF37">
    <property type="entry name" value="LD18367P"/>
    <property type="match status" value="1"/>
</dbReference>
<dbReference type="EMBL" id="JAAAMU010000022">
    <property type="protein sequence ID" value="NBC72773.1"/>
    <property type="molecule type" value="Genomic_DNA"/>
</dbReference>
<evidence type="ECO:0000313" key="3">
    <source>
        <dbReference type="EMBL" id="NBC72773.1"/>
    </source>
</evidence>
<proteinExistence type="predicted"/>
<evidence type="ECO:0000256" key="1">
    <source>
        <dbReference type="ARBA" id="ARBA00022679"/>
    </source>
</evidence>
<dbReference type="Pfam" id="PF00583">
    <property type="entry name" value="Acetyltransf_1"/>
    <property type="match status" value="1"/>
</dbReference>
<dbReference type="PANTHER" id="PTHR13947">
    <property type="entry name" value="GNAT FAMILY N-ACETYLTRANSFERASE"/>
    <property type="match status" value="1"/>
</dbReference>
<dbReference type="RefSeq" id="WP_161704095.1">
    <property type="nucleotide sequence ID" value="NZ_JAAAMU010000022.1"/>
</dbReference>
<dbReference type="CDD" id="cd04301">
    <property type="entry name" value="NAT_SF"/>
    <property type="match status" value="1"/>
</dbReference>
<protein>
    <submittedName>
        <fullName evidence="3">GNAT family N-acetyltransferase</fullName>
    </submittedName>
</protein>
<dbReference type="Gene3D" id="3.40.630.30">
    <property type="match status" value="1"/>
</dbReference>
<reference evidence="3 4" key="1">
    <citation type="submission" date="2020-01" db="EMBL/GenBank/DDBJ databases">
        <title>Paenibacillus soybeanensis sp. nov. isolated from the nodules of soybean (Glycine max(L.) Merr).</title>
        <authorList>
            <person name="Wang H."/>
        </authorList>
    </citation>
    <scope>NUCLEOTIDE SEQUENCE [LARGE SCALE GENOMIC DNA]</scope>
    <source>
        <strain evidence="3 4">DSM 23054</strain>
    </source>
</reference>
<dbReference type="OrthoDB" id="9799681at2"/>
<dbReference type="PROSITE" id="PS51186">
    <property type="entry name" value="GNAT"/>
    <property type="match status" value="1"/>
</dbReference>
<sequence length="157" mass="18312">MFKTYEERYKKEIVDLILHVQNSEFELNINIDEQSDILDIPTHYLANGGNFWVALNEANEVIGSIGLQQLTNDTYVLKKFFIYKDYRGKGYSVGLFNELVHYAKSHGIRTVILDTPAIALRSHRFYEKNGFKEIAKPDLPVPYAYPDRFSLLYRLNL</sequence>
<keyword evidence="1 3" id="KW-0808">Transferase</keyword>
<dbReference type="InterPro" id="IPR016181">
    <property type="entry name" value="Acyl_CoA_acyltransferase"/>
</dbReference>
<evidence type="ECO:0000259" key="2">
    <source>
        <dbReference type="PROSITE" id="PS51186"/>
    </source>
</evidence>
<accession>A0A7X4YUG5</accession>
<dbReference type="AlphaFoldDB" id="A0A7X4YUG5"/>
<evidence type="ECO:0000313" key="4">
    <source>
        <dbReference type="Proteomes" id="UP000558113"/>
    </source>
</evidence>
<name>A0A7X4YUG5_9BACL</name>
<dbReference type="InterPro" id="IPR000182">
    <property type="entry name" value="GNAT_dom"/>
</dbReference>
<feature type="domain" description="N-acetyltransferase" evidence="2">
    <location>
        <begin position="1"/>
        <end position="157"/>
    </location>
</feature>
<dbReference type="Proteomes" id="UP000558113">
    <property type="component" value="Unassembled WGS sequence"/>
</dbReference>
<dbReference type="GO" id="GO:0008080">
    <property type="term" value="F:N-acetyltransferase activity"/>
    <property type="evidence" value="ECO:0007669"/>
    <property type="project" value="InterPro"/>
</dbReference>
<comment type="caution">
    <text evidence="3">The sequence shown here is derived from an EMBL/GenBank/DDBJ whole genome shotgun (WGS) entry which is preliminary data.</text>
</comment>